<organism evidence="1 2">
    <name type="scientific">Alterisphingorhabdus coralli</name>
    <dbReference type="NCBI Taxonomy" id="3071408"/>
    <lineage>
        <taxon>Bacteria</taxon>
        <taxon>Pseudomonadati</taxon>
        <taxon>Pseudomonadota</taxon>
        <taxon>Alphaproteobacteria</taxon>
        <taxon>Sphingomonadales</taxon>
        <taxon>Sphingomonadaceae</taxon>
        <taxon>Alterisphingorhabdus (ex Yan et al. 2024)</taxon>
    </lineage>
</organism>
<name>A0AA97F6F9_9SPHN</name>
<dbReference type="EMBL" id="CP136594">
    <property type="protein sequence ID" value="WOE73977.1"/>
    <property type="molecule type" value="Genomic_DNA"/>
</dbReference>
<dbReference type="Proteomes" id="UP001302429">
    <property type="component" value="Chromosome"/>
</dbReference>
<evidence type="ECO:0008006" key="3">
    <source>
        <dbReference type="Google" id="ProtNLM"/>
    </source>
</evidence>
<proteinExistence type="predicted"/>
<dbReference type="RefSeq" id="WP_317080208.1">
    <property type="nucleotide sequence ID" value="NZ_CP136594.1"/>
</dbReference>
<accession>A0AA97F6F9</accession>
<evidence type="ECO:0000313" key="2">
    <source>
        <dbReference type="Proteomes" id="UP001302429"/>
    </source>
</evidence>
<reference evidence="1 2" key="1">
    <citation type="submission" date="2023-10" db="EMBL/GenBank/DDBJ databases">
        <title>Complete genome sequence of a Sphingomonadaceae bacterium.</title>
        <authorList>
            <person name="Yan C."/>
        </authorList>
    </citation>
    <scope>NUCLEOTIDE SEQUENCE [LARGE SCALE GENOMIC DNA]</scope>
    <source>
        <strain evidence="1 2">SCSIO 66989</strain>
    </source>
</reference>
<dbReference type="SUPFAM" id="SSF160631">
    <property type="entry name" value="SMI1/KNR4-like"/>
    <property type="match status" value="1"/>
</dbReference>
<dbReference type="KEGG" id="acoa:RB602_08875"/>
<protein>
    <recommendedName>
        <fullName evidence="3">SMI1/KNR4 family protein</fullName>
    </recommendedName>
</protein>
<sequence length="165" mass="19153">MQLLDVPEKRKNTDIDAVTISRINGLFSASCDEYLAFCRIYGSVGIADFLWIRSPITENEFLNIFSSFERILPTLFSPEQRIIKDRTIRRSDDRWNFLPFAVSDNGDEFFIVENRVVAIPSRDPDYFDTQLSLEDFLCHVMNGAYVEELFPVDLEFRKESIAAYA</sequence>
<keyword evidence="2" id="KW-1185">Reference proteome</keyword>
<evidence type="ECO:0000313" key="1">
    <source>
        <dbReference type="EMBL" id="WOE73977.1"/>
    </source>
</evidence>
<dbReference type="AlphaFoldDB" id="A0AA97F6F9"/>
<dbReference type="InterPro" id="IPR037883">
    <property type="entry name" value="Knr4/Smi1-like_sf"/>
</dbReference>
<gene>
    <name evidence="1" type="ORF">RB602_08875</name>
</gene>